<sequence>MNIPSHNKKPFKKPAPDIWILTRIIEFGMSGFIRMIRKNQELMKKWRKGELPDDFDVK</sequence>
<reference evidence="2" key="1">
    <citation type="journal article" date="2015" name="Nature">
        <title>Complex archaea that bridge the gap between prokaryotes and eukaryotes.</title>
        <authorList>
            <person name="Spang A."/>
            <person name="Saw J.H."/>
            <person name="Jorgensen S.L."/>
            <person name="Zaremba-Niedzwiedzka K."/>
            <person name="Martijn J."/>
            <person name="Lind A.E."/>
            <person name="van Eijk R."/>
            <person name="Schleper C."/>
            <person name="Guy L."/>
            <person name="Ettema T.J."/>
        </authorList>
    </citation>
    <scope>NUCLEOTIDE SEQUENCE</scope>
</reference>
<keyword evidence="1" id="KW-1133">Transmembrane helix</keyword>
<comment type="caution">
    <text evidence="2">The sequence shown here is derived from an EMBL/GenBank/DDBJ whole genome shotgun (WGS) entry which is preliminary data.</text>
</comment>
<proteinExistence type="predicted"/>
<keyword evidence="1" id="KW-0472">Membrane</keyword>
<keyword evidence="1" id="KW-0812">Transmembrane</keyword>
<organism evidence="2">
    <name type="scientific">marine sediment metagenome</name>
    <dbReference type="NCBI Taxonomy" id="412755"/>
    <lineage>
        <taxon>unclassified sequences</taxon>
        <taxon>metagenomes</taxon>
        <taxon>ecological metagenomes</taxon>
    </lineage>
</organism>
<evidence type="ECO:0000313" key="2">
    <source>
        <dbReference type="EMBL" id="KKL99899.1"/>
    </source>
</evidence>
<feature type="transmembrane region" description="Helical" evidence="1">
    <location>
        <begin position="18"/>
        <end position="36"/>
    </location>
</feature>
<dbReference type="EMBL" id="LAZR01017561">
    <property type="protein sequence ID" value="KKL99899.1"/>
    <property type="molecule type" value="Genomic_DNA"/>
</dbReference>
<evidence type="ECO:0000256" key="1">
    <source>
        <dbReference type="SAM" id="Phobius"/>
    </source>
</evidence>
<protein>
    <submittedName>
        <fullName evidence="2">Uncharacterized protein</fullName>
    </submittedName>
</protein>
<name>A0A0F9GLZ0_9ZZZZ</name>
<accession>A0A0F9GLZ0</accession>
<gene>
    <name evidence="2" type="ORF">LCGC14_1809830</name>
</gene>
<dbReference type="AlphaFoldDB" id="A0A0F9GLZ0"/>